<dbReference type="SUPFAM" id="SSF52266">
    <property type="entry name" value="SGNH hydrolase"/>
    <property type="match status" value="1"/>
</dbReference>
<dbReference type="EMBL" id="UYJE01010286">
    <property type="protein sequence ID" value="VDI81686.1"/>
    <property type="molecule type" value="Genomic_DNA"/>
</dbReference>
<organism evidence="1 2">
    <name type="scientific">Mytilus galloprovincialis</name>
    <name type="common">Mediterranean mussel</name>
    <dbReference type="NCBI Taxonomy" id="29158"/>
    <lineage>
        <taxon>Eukaryota</taxon>
        <taxon>Metazoa</taxon>
        <taxon>Spiralia</taxon>
        <taxon>Lophotrochozoa</taxon>
        <taxon>Mollusca</taxon>
        <taxon>Bivalvia</taxon>
        <taxon>Autobranchia</taxon>
        <taxon>Pteriomorphia</taxon>
        <taxon>Mytilida</taxon>
        <taxon>Mytiloidea</taxon>
        <taxon>Mytilidae</taxon>
        <taxon>Mytilinae</taxon>
        <taxon>Mytilus</taxon>
    </lineage>
</organism>
<protein>
    <submittedName>
        <fullName evidence="1">Uncharacterized protein</fullName>
    </submittedName>
</protein>
<keyword evidence="2" id="KW-1185">Reference proteome</keyword>
<gene>
    <name evidence="1" type="ORF">MGAL_10B023926</name>
</gene>
<sequence length="240" mass="28221">MSALGHIVFGCTSRGSRLYDYIERNMCFGTHFNTHVLVRPGGTIGQIYEGIKDEIVSIDHKNIRVVLAAGLCNLTEKVSHENGTELRYIRDNSNVVNIVSELRSIQSDLLANNIPVQFVSIVPACINKYRDFNLNRYQFKKQQYRLRQSIFSDVEIDKMQKELELDVDYINQEIMDLNKDGGVSNIRWDKTMIKMKIRRNKKYYRYNYQNLYDGVHPTEELYEEWYTNMCTSIQHEILKQ</sequence>
<reference evidence="1" key="1">
    <citation type="submission" date="2018-11" db="EMBL/GenBank/DDBJ databases">
        <authorList>
            <person name="Alioto T."/>
            <person name="Alioto T."/>
        </authorList>
    </citation>
    <scope>NUCLEOTIDE SEQUENCE</scope>
</reference>
<proteinExistence type="predicted"/>
<dbReference type="InterPro" id="IPR036514">
    <property type="entry name" value="SGNH_hydro_sf"/>
</dbReference>
<dbReference type="OrthoDB" id="10312354at2759"/>
<evidence type="ECO:0000313" key="1">
    <source>
        <dbReference type="EMBL" id="VDI81686.1"/>
    </source>
</evidence>
<dbReference type="Proteomes" id="UP000596742">
    <property type="component" value="Unassembled WGS sequence"/>
</dbReference>
<dbReference type="AlphaFoldDB" id="A0A8B6HNB5"/>
<comment type="caution">
    <text evidence="1">The sequence shown here is derived from an EMBL/GenBank/DDBJ whole genome shotgun (WGS) entry which is preliminary data.</text>
</comment>
<accession>A0A8B6HNB5</accession>
<name>A0A8B6HNB5_MYTGA</name>
<evidence type="ECO:0000313" key="2">
    <source>
        <dbReference type="Proteomes" id="UP000596742"/>
    </source>
</evidence>
<dbReference type="Gene3D" id="3.40.50.1110">
    <property type="entry name" value="SGNH hydrolase"/>
    <property type="match status" value="1"/>
</dbReference>